<comment type="caution">
    <text evidence="2">The sequence shown here is derived from an EMBL/GenBank/DDBJ whole genome shotgun (WGS) entry which is preliminary data.</text>
</comment>
<evidence type="ECO:0000313" key="3">
    <source>
        <dbReference type="Proteomes" id="UP000316598"/>
    </source>
</evidence>
<accession>A0A5C5WWC2</accession>
<keyword evidence="3" id="KW-1185">Reference proteome</keyword>
<protein>
    <submittedName>
        <fullName evidence="2">Uncharacterized protein</fullName>
    </submittedName>
</protein>
<proteinExistence type="predicted"/>
<evidence type="ECO:0000256" key="1">
    <source>
        <dbReference type="SAM" id="MobiDB-lite"/>
    </source>
</evidence>
<evidence type="ECO:0000313" key="2">
    <source>
        <dbReference type="EMBL" id="TWT54878.1"/>
    </source>
</evidence>
<feature type="compositionally biased region" description="Low complexity" evidence="1">
    <location>
        <begin position="37"/>
        <end position="59"/>
    </location>
</feature>
<name>A0A5C5WWC2_9BACT</name>
<gene>
    <name evidence="2" type="ORF">Pla22_25320</name>
</gene>
<dbReference type="Proteomes" id="UP000316598">
    <property type="component" value="Unassembled WGS sequence"/>
</dbReference>
<sequence>MIRRILLLPVEILASLFTGMVMWMASRANRAELDSTNLDPSNLESSNLDSSNSSSAEPDPSNKPRGT</sequence>
<organism evidence="2 3">
    <name type="scientific">Rubripirellula amarantea</name>
    <dbReference type="NCBI Taxonomy" id="2527999"/>
    <lineage>
        <taxon>Bacteria</taxon>
        <taxon>Pseudomonadati</taxon>
        <taxon>Planctomycetota</taxon>
        <taxon>Planctomycetia</taxon>
        <taxon>Pirellulales</taxon>
        <taxon>Pirellulaceae</taxon>
        <taxon>Rubripirellula</taxon>
    </lineage>
</organism>
<dbReference type="EMBL" id="SJPI01000001">
    <property type="protein sequence ID" value="TWT54878.1"/>
    <property type="molecule type" value="Genomic_DNA"/>
</dbReference>
<feature type="region of interest" description="Disordered" evidence="1">
    <location>
        <begin position="35"/>
        <end position="67"/>
    </location>
</feature>
<reference evidence="2 3" key="1">
    <citation type="submission" date="2019-02" db="EMBL/GenBank/DDBJ databases">
        <title>Deep-cultivation of Planctomycetes and their phenomic and genomic characterization uncovers novel biology.</title>
        <authorList>
            <person name="Wiegand S."/>
            <person name="Jogler M."/>
            <person name="Boedeker C."/>
            <person name="Pinto D."/>
            <person name="Vollmers J."/>
            <person name="Rivas-Marin E."/>
            <person name="Kohn T."/>
            <person name="Peeters S.H."/>
            <person name="Heuer A."/>
            <person name="Rast P."/>
            <person name="Oberbeckmann S."/>
            <person name="Bunk B."/>
            <person name="Jeske O."/>
            <person name="Meyerdierks A."/>
            <person name="Storesund J.E."/>
            <person name="Kallscheuer N."/>
            <person name="Luecker S."/>
            <person name="Lage O.M."/>
            <person name="Pohl T."/>
            <person name="Merkel B.J."/>
            <person name="Hornburger P."/>
            <person name="Mueller R.-W."/>
            <person name="Bruemmer F."/>
            <person name="Labrenz M."/>
            <person name="Spormann A.M."/>
            <person name="Op Den Camp H."/>
            <person name="Overmann J."/>
            <person name="Amann R."/>
            <person name="Jetten M.S.M."/>
            <person name="Mascher T."/>
            <person name="Medema M.H."/>
            <person name="Devos D.P."/>
            <person name="Kaster A.-K."/>
            <person name="Ovreas L."/>
            <person name="Rohde M."/>
            <person name="Galperin M.Y."/>
            <person name="Jogler C."/>
        </authorList>
    </citation>
    <scope>NUCLEOTIDE SEQUENCE [LARGE SCALE GENOMIC DNA]</scope>
    <source>
        <strain evidence="2 3">Pla22</strain>
    </source>
</reference>
<dbReference type="AlphaFoldDB" id="A0A5C5WWC2"/>